<organism evidence="4 5">
    <name type="scientific">Paspalum notatum var. saurae</name>
    <dbReference type="NCBI Taxonomy" id="547442"/>
    <lineage>
        <taxon>Eukaryota</taxon>
        <taxon>Viridiplantae</taxon>
        <taxon>Streptophyta</taxon>
        <taxon>Embryophyta</taxon>
        <taxon>Tracheophyta</taxon>
        <taxon>Spermatophyta</taxon>
        <taxon>Magnoliopsida</taxon>
        <taxon>Liliopsida</taxon>
        <taxon>Poales</taxon>
        <taxon>Poaceae</taxon>
        <taxon>PACMAD clade</taxon>
        <taxon>Panicoideae</taxon>
        <taxon>Andropogonodae</taxon>
        <taxon>Paspaleae</taxon>
        <taxon>Paspalinae</taxon>
        <taxon>Paspalum</taxon>
    </lineage>
</organism>
<evidence type="ECO:0000313" key="5">
    <source>
        <dbReference type="Proteomes" id="UP001341281"/>
    </source>
</evidence>
<reference evidence="4 5" key="1">
    <citation type="submission" date="2024-02" db="EMBL/GenBank/DDBJ databases">
        <title>High-quality chromosome-scale genome assembly of Pensacola bahiagrass (Paspalum notatum Flugge var. saurae).</title>
        <authorList>
            <person name="Vega J.M."/>
            <person name="Podio M."/>
            <person name="Orjuela J."/>
            <person name="Siena L.A."/>
            <person name="Pessino S.C."/>
            <person name="Combes M.C."/>
            <person name="Mariac C."/>
            <person name="Albertini E."/>
            <person name="Pupilli F."/>
            <person name="Ortiz J.P.A."/>
            <person name="Leblanc O."/>
        </authorList>
    </citation>
    <scope>NUCLEOTIDE SEQUENCE [LARGE SCALE GENOMIC DNA]</scope>
    <source>
        <strain evidence="4">R1</strain>
        <tissue evidence="4">Leaf</tissue>
    </source>
</reference>
<evidence type="ECO:0000313" key="4">
    <source>
        <dbReference type="EMBL" id="WVZ62378.1"/>
    </source>
</evidence>
<name>A0AAQ3SX05_PASNO</name>
<evidence type="ECO:0008006" key="6">
    <source>
        <dbReference type="Google" id="ProtNLM"/>
    </source>
</evidence>
<evidence type="ECO:0000259" key="2">
    <source>
        <dbReference type="Pfam" id="PF07727"/>
    </source>
</evidence>
<feature type="compositionally biased region" description="Polar residues" evidence="1">
    <location>
        <begin position="233"/>
        <end position="243"/>
    </location>
</feature>
<dbReference type="AlphaFoldDB" id="A0AAQ3SX05"/>
<dbReference type="Proteomes" id="UP001341281">
    <property type="component" value="Chromosome 03"/>
</dbReference>
<sequence>MPLKILGSSFPHRHVSLINLLPSKVINFDTPVEQKPDYGSLRVFGCACWPNLRPYNSRKLSFRSIKCVFLGYSSLHKGFKCLDASTGCIYISRDVVFDETCFPFAQLHSNAGPQIREEVLLLPTSPNLGGENCTNPDITIFSGDSFAVQEQVTENNVKDLTRAAVETVNPSPAENLGSGSHPDAAAQGTSSSDLSTSSSSNQPGVSQHSTHEGDTSASPMPAPPAAASPDGVTISNPTVTAPLSSGPSTPSSGSDVATAQDMPVQSPPRGRTRLQSGIVKPKRFTDGTIRYGNFLSTGEPENITEALDDPRWREAMQDEYLALLRNQTWHLVKEKEGKNVTDCKWVFKIKKKADGSIDRYKTRLVAKGFKQRFGIDYEDTFIKIATVRLVLSIAVSRGWTLRQLDVQNAFLLGVLEEEVYMRQPPGFESSDAPHLVCRLDKAIYGLKKAPRAWYARLSSKLIELGFKMSKSQVVIYMLIYVDDIIVASSSNEAVAAILVDLKKDFALKDLGDLHYFLGIEVQRNCEGLLLSQEKYARDILARAGMQRCKRAPTPLSASEKLSKYEGELLNEKDSTRYRSIVGALQHLTLTRPDLAYSVNKVCQFLHAPTSVHWTAVKRILRYVNHNVNLGLSFLKSTSTILSAYSDADWAGSVDDRKSTGGFAVFFGPNLISWSAQKQATVSRFSTEAEYKSMANATAEVIWLESLLEELDIWLNHPPRLWCDNLGATYLSENPVFHARAKHIEIDFHFVRDRVAKKKLQIRPISTNDQLADGFTKPLPVRKLEDFRINLNLKEKPLRLMLSFSLELWRLESRVRGEVFPSGGTAWGDDITSPRMHRLGIVRERLATSEANLLIVRIEVPHNTTESKKTEECTEDLKEIKKVWKKKKNNES</sequence>
<accession>A0AAQ3SX05</accession>
<evidence type="ECO:0000256" key="1">
    <source>
        <dbReference type="SAM" id="MobiDB-lite"/>
    </source>
</evidence>
<feature type="region of interest" description="Disordered" evidence="1">
    <location>
        <begin position="170"/>
        <end position="277"/>
    </location>
</feature>
<feature type="domain" description="Retroviral polymerase SH3-like" evidence="3">
    <location>
        <begin position="46"/>
        <end position="106"/>
    </location>
</feature>
<feature type="compositionally biased region" description="Low complexity" evidence="1">
    <location>
        <begin position="189"/>
        <end position="200"/>
    </location>
</feature>
<feature type="compositionally biased region" description="Low complexity" evidence="1">
    <location>
        <begin position="244"/>
        <end position="254"/>
    </location>
</feature>
<keyword evidence="5" id="KW-1185">Reference proteome</keyword>
<dbReference type="PANTHER" id="PTHR11439:SF450">
    <property type="entry name" value="REVERSE TRANSCRIPTASE TY1_COPIA-TYPE DOMAIN-CONTAINING PROTEIN"/>
    <property type="match status" value="1"/>
</dbReference>
<dbReference type="InterPro" id="IPR057670">
    <property type="entry name" value="SH3_retrovirus"/>
</dbReference>
<protein>
    <recommendedName>
        <fullName evidence="6">Reverse transcriptase Ty1/copia-type domain-containing protein</fullName>
    </recommendedName>
</protein>
<dbReference type="Pfam" id="PF07727">
    <property type="entry name" value="RVT_2"/>
    <property type="match status" value="1"/>
</dbReference>
<dbReference type="SUPFAM" id="SSF56672">
    <property type="entry name" value="DNA/RNA polymerases"/>
    <property type="match status" value="1"/>
</dbReference>
<dbReference type="CDD" id="cd09272">
    <property type="entry name" value="RNase_HI_RT_Ty1"/>
    <property type="match status" value="1"/>
</dbReference>
<dbReference type="InterPro" id="IPR013103">
    <property type="entry name" value="RVT_2"/>
</dbReference>
<evidence type="ECO:0000259" key="3">
    <source>
        <dbReference type="Pfam" id="PF25597"/>
    </source>
</evidence>
<dbReference type="PANTHER" id="PTHR11439">
    <property type="entry name" value="GAG-POL-RELATED RETROTRANSPOSON"/>
    <property type="match status" value="1"/>
</dbReference>
<dbReference type="EMBL" id="CP144747">
    <property type="protein sequence ID" value="WVZ62378.1"/>
    <property type="molecule type" value="Genomic_DNA"/>
</dbReference>
<feature type="domain" description="Reverse transcriptase Ty1/copia-type" evidence="2">
    <location>
        <begin position="326"/>
        <end position="555"/>
    </location>
</feature>
<dbReference type="InterPro" id="IPR043502">
    <property type="entry name" value="DNA/RNA_pol_sf"/>
</dbReference>
<gene>
    <name evidence="4" type="ORF">U9M48_012136</name>
</gene>
<dbReference type="Pfam" id="PF25597">
    <property type="entry name" value="SH3_retrovirus"/>
    <property type="match status" value="1"/>
</dbReference>
<proteinExistence type="predicted"/>